<name>A0ACB7Y300_9ERIC</name>
<keyword evidence="2" id="KW-1185">Reference proteome</keyword>
<proteinExistence type="predicted"/>
<organism evidence="1 2">
    <name type="scientific">Vaccinium darrowii</name>
    <dbReference type="NCBI Taxonomy" id="229202"/>
    <lineage>
        <taxon>Eukaryota</taxon>
        <taxon>Viridiplantae</taxon>
        <taxon>Streptophyta</taxon>
        <taxon>Embryophyta</taxon>
        <taxon>Tracheophyta</taxon>
        <taxon>Spermatophyta</taxon>
        <taxon>Magnoliopsida</taxon>
        <taxon>eudicotyledons</taxon>
        <taxon>Gunneridae</taxon>
        <taxon>Pentapetalae</taxon>
        <taxon>asterids</taxon>
        <taxon>Ericales</taxon>
        <taxon>Ericaceae</taxon>
        <taxon>Vaccinioideae</taxon>
        <taxon>Vaccinieae</taxon>
        <taxon>Vaccinium</taxon>
    </lineage>
</organism>
<comment type="caution">
    <text evidence="1">The sequence shown here is derived from an EMBL/GenBank/DDBJ whole genome shotgun (WGS) entry which is preliminary data.</text>
</comment>
<sequence>MEEIKEAFKSPLGSWHNHVKLINGCLLMEAPKDLQGILQGLKVVAEHQMDNGELESDSEAAIKEGPVPNAAYLSLVGECKSLLAKLGISIMHALIEGNKVANKLSQEGFARV</sequence>
<evidence type="ECO:0000313" key="1">
    <source>
        <dbReference type="EMBL" id="KAH7847408.1"/>
    </source>
</evidence>
<dbReference type="EMBL" id="CM037155">
    <property type="protein sequence ID" value="KAH7847408.1"/>
    <property type="molecule type" value="Genomic_DNA"/>
</dbReference>
<evidence type="ECO:0000313" key="2">
    <source>
        <dbReference type="Proteomes" id="UP000828048"/>
    </source>
</evidence>
<accession>A0ACB7Y300</accession>
<reference evidence="1 2" key="1">
    <citation type="journal article" date="2021" name="Hortic Res">
        <title>High-quality reference genome and annotation aids understanding of berry development for evergreen blueberry (Vaccinium darrowii).</title>
        <authorList>
            <person name="Yu J."/>
            <person name="Hulse-Kemp A.M."/>
            <person name="Babiker E."/>
            <person name="Staton M."/>
        </authorList>
    </citation>
    <scope>NUCLEOTIDE SEQUENCE [LARGE SCALE GENOMIC DNA]</scope>
    <source>
        <strain evidence="2">cv. NJ 8807/NJ 8810</strain>
        <tissue evidence="1">Young leaf</tissue>
    </source>
</reference>
<gene>
    <name evidence="1" type="ORF">Vadar_025739</name>
</gene>
<protein>
    <submittedName>
        <fullName evidence="1">Uncharacterized protein</fullName>
    </submittedName>
</protein>
<dbReference type="Proteomes" id="UP000828048">
    <property type="component" value="Chromosome 5"/>
</dbReference>